<organism evidence="1 2">
    <name type="scientific">Pseudocitrobacter cyperus</name>
    <dbReference type="NCBI Taxonomy" id="3112843"/>
    <lineage>
        <taxon>Bacteria</taxon>
        <taxon>Pseudomonadati</taxon>
        <taxon>Pseudomonadota</taxon>
        <taxon>Gammaproteobacteria</taxon>
        <taxon>Enterobacterales</taxon>
        <taxon>Enterobacteriaceae</taxon>
        <taxon>Pseudocitrobacter</taxon>
    </lineage>
</organism>
<comment type="caution">
    <text evidence="1">The sequence shown here is derived from an EMBL/GenBank/DDBJ whole genome shotgun (WGS) entry which is preliminary data.</text>
</comment>
<accession>A0ABV0HE51</accession>
<reference evidence="1 2" key="1">
    <citation type="submission" date="2024-01" db="EMBL/GenBank/DDBJ databases">
        <title>Pseudocitrobacter sp. Endophytic strain Cyp-38L.</title>
        <authorList>
            <person name="Amer M.A."/>
            <person name="Hamed S.M."/>
        </authorList>
    </citation>
    <scope>NUCLEOTIDE SEQUENCE [LARGE SCALE GENOMIC DNA]</scope>
    <source>
        <strain evidence="1 2">Cyp38S</strain>
    </source>
</reference>
<gene>
    <name evidence="1" type="ORF">VSR74_03000</name>
</gene>
<keyword evidence="2" id="KW-1185">Reference proteome</keyword>
<evidence type="ECO:0000313" key="2">
    <source>
        <dbReference type="Proteomes" id="UP001444146"/>
    </source>
</evidence>
<dbReference type="EMBL" id="JAYMYY010000001">
    <property type="protein sequence ID" value="MEO3988795.1"/>
    <property type="molecule type" value="Genomic_DNA"/>
</dbReference>
<dbReference type="Proteomes" id="UP001444146">
    <property type="component" value="Unassembled WGS sequence"/>
</dbReference>
<sequence>MPPLATALNISQLRACTIRALNILEIIFCFAFGKLSISSISCCHFGVGPRLRTIFSGSSPGKFSRKTQINLDLGDEHYVLAEFERDRLHRETQRSQGRLLRETRYDATGRIMARITDTGREVFRYDAASNRTEELSPPVLHNQVTAAGVYR</sequence>
<name>A0ABV0HE51_9ENTR</name>
<protein>
    <submittedName>
        <fullName evidence="1">RHS repeat domain-containing protein</fullName>
    </submittedName>
</protein>
<proteinExistence type="predicted"/>
<evidence type="ECO:0000313" key="1">
    <source>
        <dbReference type="EMBL" id="MEO3988795.1"/>
    </source>
</evidence>